<dbReference type="GO" id="GO:0031511">
    <property type="term" value="C:Mis6-Sim4 complex"/>
    <property type="evidence" value="ECO:0000318"/>
    <property type="project" value="GO_Central"/>
</dbReference>
<keyword evidence="7" id="KW-0137">Centromere</keyword>
<dbReference type="GO" id="GO:0005634">
    <property type="term" value="C:nucleus"/>
    <property type="evidence" value="ECO:0007669"/>
    <property type="project" value="UniProtKB-SubCell"/>
</dbReference>
<dbReference type="Pfam" id="PF09496">
    <property type="entry name" value="CENP-O"/>
    <property type="match status" value="1"/>
</dbReference>
<evidence type="ECO:0000256" key="5">
    <source>
        <dbReference type="ARBA" id="ARBA00022454"/>
    </source>
</evidence>
<dbReference type="RefSeq" id="XP_030830635.1">
    <property type="nucleotide sequence ID" value="XM_030974775.1"/>
</dbReference>
<dbReference type="Proteomes" id="UP000007110">
    <property type="component" value="Unassembled WGS sequence"/>
</dbReference>
<dbReference type="InParanoid" id="A0A7M7N518"/>
<reference evidence="10" key="1">
    <citation type="submission" date="2015-02" db="EMBL/GenBank/DDBJ databases">
        <title>Genome sequencing for Strongylocentrotus purpuratus.</title>
        <authorList>
            <person name="Murali S."/>
            <person name="Liu Y."/>
            <person name="Vee V."/>
            <person name="English A."/>
            <person name="Wang M."/>
            <person name="Skinner E."/>
            <person name="Han Y."/>
            <person name="Muzny D.M."/>
            <person name="Worley K.C."/>
            <person name="Gibbs R.A."/>
        </authorList>
    </citation>
    <scope>NUCLEOTIDE SEQUENCE</scope>
</reference>
<dbReference type="OMA" id="MEWANDG"/>
<evidence type="ECO:0000313" key="10">
    <source>
        <dbReference type="Proteomes" id="UP000007110"/>
    </source>
</evidence>
<evidence type="ECO:0000313" key="9">
    <source>
        <dbReference type="EnsemblMetazoa" id="XP_030830635"/>
    </source>
</evidence>
<comment type="subcellular location">
    <subcellularLocation>
        <location evidence="2">Chromosome</location>
        <location evidence="2">Centromere</location>
    </subcellularLocation>
    <subcellularLocation>
        <location evidence="1">Nucleus</location>
    </subcellularLocation>
</comment>
<reference evidence="9" key="2">
    <citation type="submission" date="2021-01" db="UniProtKB">
        <authorList>
            <consortium name="EnsemblMetazoa"/>
        </authorList>
    </citation>
    <scope>IDENTIFICATION</scope>
</reference>
<dbReference type="AlphaFoldDB" id="A0A7M7N518"/>
<comment type="similarity">
    <text evidence="3">Belongs to the CENP-O/MCM21 family.</text>
</comment>
<organism evidence="9 10">
    <name type="scientific">Strongylocentrotus purpuratus</name>
    <name type="common">Purple sea urchin</name>
    <dbReference type="NCBI Taxonomy" id="7668"/>
    <lineage>
        <taxon>Eukaryota</taxon>
        <taxon>Metazoa</taxon>
        <taxon>Echinodermata</taxon>
        <taxon>Eleutherozoa</taxon>
        <taxon>Echinozoa</taxon>
        <taxon>Echinoidea</taxon>
        <taxon>Euechinoidea</taxon>
        <taxon>Echinacea</taxon>
        <taxon>Camarodonta</taxon>
        <taxon>Echinidea</taxon>
        <taxon>Strongylocentrotidae</taxon>
        <taxon>Strongylocentrotus</taxon>
    </lineage>
</organism>
<evidence type="ECO:0000256" key="8">
    <source>
        <dbReference type="SAM" id="Coils"/>
    </source>
</evidence>
<dbReference type="EnsemblMetazoa" id="XM_030974775">
    <property type="protein sequence ID" value="XP_030830635"/>
    <property type="gene ID" value="LOC105438037"/>
</dbReference>
<dbReference type="PANTHER" id="PTHR14582:SF1">
    <property type="entry name" value="CENTROMERE PROTEIN O"/>
    <property type="match status" value="1"/>
</dbReference>
<dbReference type="PANTHER" id="PTHR14582">
    <property type="entry name" value="INNER KINETOCHORE SUBUNIT MAL2"/>
    <property type="match status" value="1"/>
</dbReference>
<keyword evidence="10" id="KW-1185">Reference proteome</keyword>
<proteinExistence type="inferred from homology"/>
<evidence type="ECO:0000256" key="1">
    <source>
        <dbReference type="ARBA" id="ARBA00004123"/>
    </source>
</evidence>
<accession>A0A7M7N518</accession>
<evidence type="ECO:0000256" key="2">
    <source>
        <dbReference type="ARBA" id="ARBA00004584"/>
    </source>
</evidence>
<dbReference type="CDD" id="cd23836">
    <property type="entry name" value="DRWD-C_CENP-O"/>
    <property type="match status" value="1"/>
</dbReference>
<keyword evidence="8" id="KW-0175">Coiled coil</keyword>
<dbReference type="GeneID" id="105438037"/>
<feature type="coiled-coil region" evidence="8">
    <location>
        <begin position="33"/>
        <end position="60"/>
    </location>
</feature>
<evidence type="ECO:0000256" key="4">
    <source>
        <dbReference type="ARBA" id="ARBA00016395"/>
    </source>
</evidence>
<protein>
    <recommendedName>
        <fullName evidence="4">Centromere protein O</fullName>
    </recommendedName>
</protein>
<dbReference type="OrthoDB" id="10050372at2759"/>
<dbReference type="InterPro" id="IPR018464">
    <property type="entry name" value="CENP-O"/>
</dbReference>
<evidence type="ECO:0000256" key="6">
    <source>
        <dbReference type="ARBA" id="ARBA00023242"/>
    </source>
</evidence>
<sequence length="296" mass="33878">MEVLTERLSRGTLHHLQKLEQQAQDLRHGSKTRAKQERMLRDLQKAVHQLQERRDLLKVQIANSPNKVLGPILQNTDSEDKKALVMAVKETMKRMDKKTLKGAVTEATKLKQRELSVSYRLTGCTIHKTDGNSVRVRWDTFDRGQYFQPYYAVISLNSAKSLHLVKHNLPYFLPIKDFETKHLNTDMQAFVQVVGDSLNAFVSRRHQVEEATEECQKFIRGEITSSNAFNNIDLTLSSSGQTCFDVQLFYDDLKGNRPTGVTVHTHGGLSKAQIRNIKEIFSQHRISEAIQQIPHS</sequence>
<keyword evidence="5" id="KW-0158">Chromosome</keyword>
<name>A0A7M7N518_STRPU</name>
<dbReference type="CDD" id="cd23835">
    <property type="entry name" value="DRWD-N_CENP-O"/>
    <property type="match status" value="1"/>
</dbReference>
<dbReference type="KEGG" id="spu:105438037"/>
<evidence type="ECO:0000256" key="7">
    <source>
        <dbReference type="ARBA" id="ARBA00023328"/>
    </source>
</evidence>
<evidence type="ECO:0000256" key="3">
    <source>
        <dbReference type="ARBA" id="ARBA00007321"/>
    </source>
</evidence>
<keyword evidence="6" id="KW-0539">Nucleus</keyword>